<keyword evidence="2" id="KW-1185">Reference proteome</keyword>
<sequence>MSQKDIAAALAVAAGQHFTRTLAEHGPDSPEVQEAVALADNALDYAEDAGCTKADYQAARINR</sequence>
<name>A0A2P2GKL7_STREW</name>
<dbReference type="RefSeq" id="WP_046909212.1">
    <property type="nucleotide sequence ID" value="NZ_BAAAXG010000009.1"/>
</dbReference>
<comment type="caution">
    <text evidence="1">The sequence shown here is derived from an EMBL/GenBank/DDBJ whole genome shotgun (WGS) entry which is preliminary data.</text>
</comment>
<protein>
    <submittedName>
        <fullName evidence="1">Uncharacterized protein</fullName>
    </submittedName>
</protein>
<evidence type="ECO:0000313" key="1">
    <source>
        <dbReference type="EMBL" id="KKZ72050.1"/>
    </source>
</evidence>
<proteinExistence type="predicted"/>
<evidence type="ECO:0000313" key="2">
    <source>
        <dbReference type="Proteomes" id="UP000265325"/>
    </source>
</evidence>
<accession>A0A2P2GKL7</accession>
<reference evidence="1 2" key="1">
    <citation type="submission" date="2015-05" db="EMBL/GenBank/DDBJ databases">
        <title>Draft Genome assembly of Streptomyces showdoensis.</title>
        <authorList>
            <person name="Thapa K.K."/>
            <person name="Metsa-Ketela M."/>
        </authorList>
    </citation>
    <scope>NUCLEOTIDE SEQUENCE [LARGE SCALE GENOMIC DNA]</scope>
    <source>
        <strain evidence="1 2">ATCC 15227</strain>
    </source>
</reference>
<dbReference type="Proteomes" id="UP000265325">
    <property type="component" value="Unassembled WGS sequence"/>
</dbReference>
<dbReference type="EMBL" id="LAQS01000030">
    <property type="protein sequence ID" value="KKZ72050.1"/>
    <property type="molecule type" value="Genomic_DNA"/>
</dbReference>
<organism evidence="1 2">
    <name type="scientific">Streptomyces showdoensis</name>
    <dbReference type="NCBI Taxonomy" id="68268"/>
    <lineage>
        <taxon>Bacteria</taxon>
        <taxon>Bacillati</taxon>
        <taxon>Actinomycetota</taxon>
        <taxon>Actinomycetes</taxon>
        <taxon>Kitasatosporales</taxon>
        <taxon>Streptomycetaceae</taxon>
        <taxon>Streptomyces</taxon>
    </lineage>
</organism>
<gene>
    <name evidence="1" type="ORF">VO63_19870</name>
</gene>
<dbReference type="AlphaFoldDB" id="A0A2P2GKL7"/>